<name>A0A9D2KWK9_9LACT</name>
<feature type="domain" description="YetF-like N-terminal transmembrane" evidence="9">
    <location>
        <begin position="4"/>
        <end position="75"/>
    </location>
</feature>
<evidence type="ECO:0000313" key="10">
    <source>
        <dbReference type="EMBL" id="HJA89339.1"/>
    </source>
</evidence>
<evidence type="ECO:0000256" key="6">
    <source>
        <dbReference type="ARBA" id="ARBA00023136"/>
    </source>
</evidence>
<evidence type="ECO:0000313" key="11">
    <source>
        <dbReference type="Proteomes" id="UP000886856"/>
    </source>
</evidence>
<dbReference type="InterPro" id="IPR048454">
    <property type="entry name" value="YetF_N"/>
</dbReference>
<dbReference type="Gene3D" id="3.30.240.20">
    <property type="entry name" value="bsu07140 like domains"/>
    <property type="match status" value="1"/>
</dbReference>
<organism evidence="10 11">
    <name type="scientific">Candidatus Jeotgalibaca merdavium</name>
    <dbReference type="NCBI Taxonomy" id="2838627"/>
    <lineage>
        <taxon>Bacteria</taxon>
        <taxon>Bacillati</taxon>
        <taxon>Bacillota</taxon>
        <taxon>Bacilli</taxon>
        <taxon>Lactobacillales</taxon>
        <taxon>Carnobacteriaceae</taxon>
        <taxon>Jeotgalibaca</taxon>
    </lineage>
</organism>
<feature type="non-terminal residue" evidence="10">
    <location>
        <position position="132"/>
    </location>
</feature>
<evidence type="ECO:0000256" key="7">
    <source>
        <dbReference type="SAM" id="Phobius"/>
    </source>
</evidence>
<evidence type="ECO:0000256" key="3">
    <source>
        <dbReference type="ARBA" id="ARBA00022475"/>
    </source>
</evidence>
<comment type="caution">
    <text evidence="10">The sequence shown here is derived from an EMBL/GenBank/DDBJ whole genome shotgun (WGS) entry which is preliminary data.</text>
</comment>
<gene>
    <name evidence="10" type="ORF">H9948_00940</name>
</gene>
<dbReference type="InterPro" id="IPR007353">
    <property type="entry name" value="DUF421"/>
</dbReference>
<evidence type="ECO:0000259" key="8">
    <source>
        <dbReference type="Pfam" id="PF04239"/>
    </source>
</evidence>
<evidence type="ECO:0000259" key="9">
    <source>
        <dbReference type="Pfam" id="PF20730"/>
    </source>
</evidence>
<dbReference type="Pfam" id="PF20730">
    <property type="entry name" value="YetF_N"/>
    <property type="match status" value="1"/>
</dbReference>
<sequence length="132" mass="15036">MFVGIAMKLFFGFIALAIVMRIVGKKALSEVTPYDIIYSFVLGGIVEESIYDDKVHVGHLLFAFFIWAIIIYTVESFIQRRDSVAKTMKGRPSVLIFEGKLNLSQLKSNHVEMEQLRSLLRKEGSFSLQEVD</sequence>
<dbReference type="InterPro" id="IPR023090">
    <property type="entry name" value="UPF0702_alpha/beta_dom_sf"/>
</dbReference>
<dbReference type="Pfam" id="PF04239">
    <property type="entry name" value="DUF421"/>
    <property type="match status" value="1"/>
</dbReference>
<reference evidence="10" key="2">
    <citation type="submission" date="2021-04" db="EMBL/GenBank/DDBJ databases">
        <authorList>
            <person name="Gilroy R."/>
        </authorList>
    </citation>
    <scope>NUCLEOTIDE SEQUENCE</scope>
    <source>
        <strain evidence="10">CHK171-505</strain>
    </source>
</reference>
<proteinExistence type="inferred from homology"/>
<dbReference type="PANTHER" id="PTHR34582">
    <property type="entry name" value="UPF0702 TRANSMEMBRANE PROTEIN YCAP"/>
    <property type="match status" value="1"/>
</dbReference>
<keyword evidence="6 7" id="KW-0472">Membrane</keyword>
<comment type="subcellular location">
    <subcellularLocation>
        <location evidence="1">Cell membrane</location>
        <topology evidence="1">Multi-pass membrane protein</topology>
    </subcellularLocation>
</comment>
<evidence type="ECO:0000256" key="4">
    <source>
        <dbReference type="ARBA" id="ARBA00022692"/>
    </source>
</evidence>
<keyword evidence="3" id="KW-1003">Cell membrane</keyword>
<evidence type="ECO:0000256" key="1">
    <source>
        <dbReference type="ARBA" id="ARBA00004651"/>
    </source>
</evidence>
<protein>
    <submittedName>
        <fullName evidence="10">DUF421 domain-containing protein</fullName>
    </submittedName>
</protein>
<comment type="similarity">
    <text evidence="2">Belongs to the UPF0702 family.</text>
</comment>
<dbReference type="Proteomes" id="UP000886856">
    <property type="component" value="Unassembled WGS sequence"/>
</dbReference>
<dbReference type="GO" id="GO:0005886">
    <property type="term" value="C:plasma membrane"/>
    <property type="evidence" value="ECO:0007669"/>
    <property type="project" value="UniProtKB-SubCell"/>
</dbReference>
<dbReference type="EMBL" id="DWYW01000017">
    <property type="protein sequence ID" value="HJA89339.1"/>
    <property type="molecule type" value="Genomic_DNA"/>
</dbReference>
<evidence type="ECO:0000256" key="5">
    <source>
        <dbReference type="ARBA" id="ARBA00022989"/>
    </source>
</evidence>
<keyword evidence="5 7" id="KW-1133">Transmembrane helix</keyword>
<evidence type="ECO:0000256" key="2">
    <source>
        <dbReference type="ARBA" id="ARBA00006448"/>
    </source>
</evidence>
<keyword evidence="4 7" id="KW-0812">Transmembrane</keyword>
<dbReference type="AlphaFoldDB" id="A0A9D2KWK9"/>
<feature type="transmembrane region" description="Helical" evidence="7">
    <location>
        <begin position="57"/>
        <end position="78"/>
    </location>
</feature>
<dbReference type="PANTHER" id="PTHR34582:SF5">
    <property type="entry name" value="UPF0702 TRANSMEMBRANE PROTEIN YETF"/>
    <property type="match status" value="1"/>
</dbReference>
<reference evidence="10" key="1">
    <citation type="journal article" date="2021" name="PeerJ">
        <title>Extensive microbial diversity within the chicken gut microbiome revealed by metagenomics and culture.</title>
        <authorList>
            <person name="Gilroy R."/>
            <person name="Ravi A."/>
            <person name="Getino M."/>
            <person name="Pursley I."/>
            <person name="Horton D.L."/>
            <person name="Alikhan N.F."/>
            <person name="Baker D."/>
            <person name="Gharbi K."/>
            <person name="Hall N."/>
            <person name="Watson M."/>
            <person name="Adriaenssens E.M."/>
            <person name="Foster-Nyarko E."/>
            <person name="Jarju S."/>
            <person name="Secka A."/>
            <person name="Antonio M."/>
            <person name="Oren A."/>
            <person name="Chaudhuri R.R."/>
            <person name="La Ragione R."/>
            <person name="Hildebrand F."/>
            <person name="Pallen M.J."/>
        </authorList>
    </citation>
    <scope>NUCLEOTIDE SEQUENCE</scope>
    <source>
        <strain evidence="10">CHK171-505</strain>
    </source>
</reference>
<feature type="domain" description="YetF C-terminal" evidence="8">
    <location>
        <begin position="81"/>
        <end position="132"/>
    </location>
</feature>
<accession>A0A9D2KWK9</accession>